<organism evidence="4 5">
    <name type="scientific">Apiospora saccharicola</name>
    <dbReference type="NCBI Taxonomy" id="335842"/>
    <lineage>
        <taxon>Eukaryota</taxon>
        <taxon>Fungi</taxon>
        <taxon>Dikarya</taxon>
        <taxon>Ascomycota</taxon>
        <taxon>Pezizomycotina</taxon>
        <taxon>Sordariomycetes</taxon>
        <taxon>Xylariomycetidae</taxon>
        <taxon>Amphisphaeriales</taxon>
        <taxon>Apiosporaceae</taxon>
        <taxon>Apiospora</taxon>
    </lineage>
</organism>
<dbReference type="Proteomes" id="UP001446871">
    <property type="component" value="Unassembled WGS sequence"/>
</dbReference>
<gene>
    <name evidence="4" type="ORF">PG996_002642</name>
</gene>
<accession>A0ABR1WK11</accession>
<evidence type="ECO:0000256" key="1">
    <source>
        <dbReference type="PROSITE-ProRule" id="PRU00176"/>
    </source>
</evidence>
<feature type="domain" description="RRM" evidence="3">
    <location>
        <begin position="24"/>
        <end position="91"/>
    </location>
</feature>
<feature type="region of interest" description="Disordered" evidence="2">
    <location>
        <begin position="87"/>
        <end position="130"/>
    </location>
</feature>
<proteinExistence type="predicted"/>
<evidence type="ECO:0000256" key="2">
    <source>
        <dbReference type="SAM" id="MobiDB-lite"/>
    </source>
</evidence>
<keyword evidence="1" id="KW-0694">RNA-binding</keyword>
<dbReference type="SUPFAM" id="SSF54928">
    <property type="entry name" value="RNA-binding domain, RBD"/>
    <property type="match status" value="1"/>
</dbReference>
<comment type="caution">
    <text evidence="4">The sequence shown here is derived from an EMBL/GenBank/DDBJ whole genome shotgun (WGS) entry which is preliminary data.</text>
</comment>
<dbReference type="Pfam" id="PF00076">
    <property type="entry name" value="RRM_1"/>
    <property type="match status" value="1"/>
</dbReference>
<feature type="compositionally biased region" description="Acidic residues" evidence="2">
    <location>
        <begin position="105"/>
        <end position="121"/>
    </location>
</feature>
<evidence type="ECO:0000313" key="5">
    <source>
        <dbReference type="Proteomes" id="UP001446871"/>
    </source>
</evidence>
<reference evidence="4 5" key="1">
    <citation type="submission" date="2023-01" db="EMBL/GenBank/DDBJ databases">
        <title>Analysis of 21 Apiospora genomes using comparative genomics revels a genus with tremendous synthesis potential of carbohydrate active enzymes and secondary metabolites.</title>
        <authorList>
            <person name="Sorensen T."/>
        </authorList>
    </citation>
    <scope>NUCLEOTIDE SEQUENCE [LARGE SCALE GENOMIC DNA]</scope>
    <source>
        <strain evidence="4 5">CBS 83171</strain>
    </source>
</reference>
<protein>
    <recommendedName>
        <fullName evidence="3">RRM domain-containing protein</fullName>
    </recommendedName>
</protein>
<evidence type="ECO:0000259" key="3">
    <source>
        <dbReference type="PROSITE" id="PS50102"/>
    </source>
</evidence>
<dbReference type="PANTHER" id="PTHR23147">
    <property type="entry name" value="SERINE/ARGININE RICH SPLICING FACTOR"/>
    <property type="match status" value="1"/>
</dbReference>
<dbReference type="InterPro" id="IPR050907">
    <property type="entry name" value="SRSF"/>
</dbReference>
<evidence type="ECO:0000313" key="4">
    <source>
        <dbReference type="EMBL" id="KAK8083861.1"/>
    </source>
</evidence>
<dbReference type="Gene3D" id="3.30.70.330">
    <property type="match status" value="1"/>
</dbReference>
<sequence>MASDQQPSSTPTNVGGDQQIELATMLYVSNLPAMARESDVRDAFAQFGPVTRVSMSLFVGGALVTFASPADAAEAIRRTDGLYLRVDQPGSRGGGGFEYPPLPEGEGEEGGDAPEEEDEDPCWVSPRPLRVGIAGPEWTEEGLREHSRRIEMQARRARAAGAARRAVGGEPLDRCLRAVQAARLAALAAQVHHHEADGRDSE</sequence>
<dbReference type="EMBL" id="JAQQWM010000001">
    <property type="protein sequence ID" value="KAK8083861.1"/>
    <property type="molecule type" value="Genomic_DNA"/>
</dbReference>
<dbReference type="InterPro" id="IPR000504">
    <property type="entry name" value="RRM_dom"/>
</dbReference>
<dbReference type="CDD" id="cd00590">
    <property type="entry name" value="RRM_SF"/>
    <property type="match status" value="1"/>
</dbReference>
<dbReference type="SMART" id="SM00360">
    <property type="entry name" value="RRM"/>
    <property type="match status" value="1"/>
</dbReference>
<dbReference type="PROSITE" id="PS50102">
    <property type="entry name" value="RRM"/>
    <property type="match status" value="1"/>
</dbReference>
<dbReference type="InterPro" id="IPR035979">
    <property type="entry name" value="RBD_domain_sf"/>
</dbReference>
<name>A0ABR1WK11_9PEZI</name>
<dbReference type="InterPro" id="IPR012677">
    <property type="entry name" value="Nucleotide-bd_a/b_plait_sf"/>
</dbReference>
<keyword evidence="5" id="KW-1185">Reference proteome</keyword>